<dbReference type="Pfam" id="PF01614">
    <property type="entry name" value="IclR_C"/>
    <property type="match status" value="1"/>
</dbReference>
<dbReference type="PROSITE" id="PS51078">
    <property type="entry name" value="ICLR_ED"/>
    <property type="match status" value="1"/>
</dbReference>
<comment type="caution">
    <text evidence="6">The sequence shown here is derived from an EMBL/GenBank/DDBJ whole genome shotgun (WGS) entry which is preliminary data.</text>
</comment>
<keyword evidence="3" id="KW-0804">Transcription</keyword>
<dbReference type="InterPro" id="IPR014757">
    <property type="entry name" value="Tscrpt_reg_IclR_C"/>
</dbReference>
<dbReference type="AlphaFoldDB" id="A0A2A2SB64"/>
<dbReference type="RefSeq" id="WP_095999713.1">
    <property type="nucleotide sequence ID" value="NZ_NSLI01000007.1"/>
</dbReference>
<dbReference type="GO" id="GO:0003700">
    <property type="term" value="F:DNA-binding transcription factor activity"/>
    <property type="evidence" value="ECO:0007669"/>
    <property type="project" value="TreeGrafter"/>
</dbReference>
<dbReference type="GO" id="GO:0003677">
    <property type="term" value="F:DNA binding"/>
    <property type="evidence" value="ECO:0007669"/>
    <property type="project" value="UniProtKB-KW"/>
</dbReference>
<evidence type="ECO:0000259" key="4">
    <source>
        <dbReference type="PROSITE" id="PS51077"/>
    </source>
</evidence>
<dbReference type="Gene3D" id="3.30.450.40">
    <property type="match status" value="1"/>
</dbReference>
<sequence>MRRPETYSAPALEKGLAILELLAEEAEPMSMVAVARRLGRSHNEIYRMLLVLERRGYLKREADDRLRLSDRLFDLAMRNPKRRNLHDAAMPVMHRLAEQLWQSCHLAVISGADIAVVARVESPDMAGFAVRVGYRRPMVASTSGRLLFANQPARIRATLETVVAGSHPEPASFRELLEQADEIVARGYLARESSAVTSVTDIAAPVFNRQAEGAAASLTVPFVSGPSTRVPLRHSIEIVRQAAAEITRELGRT</sequence>
<organism evidence="6 7">
    <name type="scientific">Sphingomonas lenta</name>
    <dbReference type="NCBI Taxonomy" id="1141887"/>
    <lineage>
        <taxon>Bacteria</taxon>
        <taxon>Pseudomonadati</taxon>
        <taxon>Pseudomonadota</taxon>
        <taxon>Alphaproteobacteria</taxon>
        <taxon>Sphingomonadales</taxon>
        <taxon>Sphingomonadaceae</taxon>
        <taxon>Sphingomonas</taxon>
    </lineage>
</organism>
<dbReference type="PANTHER" id="PTHR30136:SF7">
    <property type="entry name" value="HTH-TYPE TRANSCRIPTIONAL REGULATOR KDGR-RELATED"/>
    <property type="match status" value="1"/>
</dbReference>
<proteinExistence type="predicted"/>
<dbReference type="InterPro" id="IPR036390">
    <property type="entry name" value="WH_DNA-bd_sf"/>
</dbReference>
<dbReference type="PANTHER" id="PTHR30136">
    <property type="entry name" value="HELIX-TURN-HELIX TRANSCRIPTIONAL REGULATOR, ICLR FAMILY"/>
    <property type="match status" value="1"/>
</dbReference>
<evidence type="ECO:0000256" key="3">
    <source>
        <dbReference type="ARBA" id="ARBA00023163"/>
    </source>
</evidence>
<evidence type="ECO:0000256" key="1">
    <source>
        <dbReference type="ARBA" id="ARBA00023015"/>
    </source>
</evidence>
<dbReference type="InterPro" id="IPR050707">
    <property type="entry name" value="HTH_MetabolicPath_Reg"/>
</dbReference>
<dbReference type="SMART" id="SM00346">
    <property type="entry name" value="HTH_ICLR"/>
    <property type="match status" value="1"/>
</dbReference>
<keyword evidence="7" id="KW-1185">Reference proteome</keyword>
<evidence type="ECO:0000313" key="6">
    <source>
        <dbReference type="EMBL" id="PAX06422.1"/>
    </source>
</evidence>
<feature type="domain" description="IclR-ED" evidence="5">
    <location>
        <begin position="71"/>
        <end position="252"/>
    </location>
</feature>
<dbReference type="SUPFAM" id="SSF46785">
    <property type="entry name" value="Winged helix' DNA-binding domain"/>
    <property type="match status" value="1"/>
</dbReference>
<dbReference type="InterPro" id="IPR005471">
    <property type="entry name" value="Tscrpt_reg_IclR_N"/>
</dbReference>
<gene>
    <name evidence="6" type="ORF">CKY28_17675</name>
</gene>
<dbReference type="GO" id="GO:0045892">
    <property type="term" value="P:negative regulation of DNA-templated transcription"/>
    <property type="evidence" value="ECO:0007669"/>
    <property type="project" value="TreeGrafter"/>
</dbReference>
<evidence type="ECO:0000259" key="5">
    <source>
        <dbReference type="PROSITE" id="PS51078"/>
    </source>
</evidence>
<dbReference type="PROSITE" id="PS51077">
    <property type="entry name" value="HTH_ICLR"/>
    <property type="match status" value="1"/>
</dbReference>
<accession>A0A2A2SB64</accession>
<keyword evidence="1" id="KW-0805">Transcription regulation</keyword>
<dbReference type="InterPro" id="IPR036388">
    <property type="entry name" value="WH-like_DNA-bd_sf"/>
</dbReference>
<dbReference type="SUPFAM" id="SSF55781">
    <property type="entry name" value="GAF domain-like"/>
    <property type="match status" value="1"/>
</dbReference>
<dbReference type="OrthoDB" id="6057486at2"/>
<keyword evidence="2" id="KW-0238">DNA-binding</keyword>
<evidence type="ECO:0000256" key="2">
    <source>
        <dbReference type="ARBA" id="ARBA00023125"/>
    </source>
</evidence>
<feature type="domain" description="HTH iclR-type" evidence="4">
    <location>
        <begin position="9"/>
        <end position="77"/>
    </location>
</feature>
<reference evidence="7" key="1">
    <citation type="submission" date="2017-09" db="EMBL/GenBank/DDBJ databases">
        <authorList>
            <person name="Feng G."/>
            <person name="Zhu H."/>
        </authorList>
    </citation>
    <scope>NUCLEOTIDE SEQUENCE [LARGE SCALE GENOMIC DNA]</scope>
    <source>
        <strain evidence="7">1PNM-20</strain>
    </source>
</reference>
<protein>
    <submittedName>
        <fullName evidence="6">IclR family transcriptional regulator</fullName>
    </submittedName>
</protein>
<dbReference type="EMBL" id="NSLI01000007">
    <property type="protein sequence ID" value="PAX06422.1"/>
    <property type="molecule type" value="Genomic_DNA"/>
</dbReference>
<dbReference type="Gene3D" id="1.10.10.10">
    <property type="entry name" value="Winged helix-like DNA-binding domain superfamily/Winged helix DNA-binding domain"/>
    <property type="match status" value="1"/>
</dbReference>
<evidence type="ECO:0000313" key="7">
    <source>
        <dbReference type="Proteomes" id="UP000218151"/>
    </source>
</evidence>
<dbReference type="InterPro" id="IPR029016">
    <property type="entry name" value="GAF-like_dom_sf"/>
</dbReference>
<dbReference type="Proteomes" id="UP000218151">
    <property type="component" value="Unassembled WGS sequence"/>
</dbReference>
<dbReference type="Pfam" id="PF09339">
    <property type="entry name" value="HTH_IclR"/>
    <property type="match status" value="1"/>
</dbReference>
<name>A0A2A2SB64_9SPHN</name>